<proteinExistence type="predicted"/>
<gene>
    <name evidence="2" type="ORF">B296_00028892</name>
</gene>
<sequence length="172" mass="19459">MHTVATWPIDSGGRARELARRSLAAKQKATPAKLDCRESLRPRDVDRRWIRQPPSLVRDSRVWTPEAGVPSFRRWWEEGDSRASGSTLLDFGVRWGREGRKERGRTERLGDWMLSVGRREDGRQGLGFGGGGMDEDNELEEGEACSGQEDDTCIDPDALSYIVRPPSRFESQ</sequence>
<dbReference type="EMBL" id="AMZH03005101">
    <property type="protein sequence ID" value="RRT67261.1"/>
    <property type="molecule type" value="Genomic_DNA"/>
</dbReference>
<name>A0A426ZTK9_ENSVE</name>
<protein>
    <submittedName>
        <fullName evidence="2">Uncharacterized protein</fullName>
    </submittedName>
</protein>
<evidence type="ECO:0000313" key="3">
    <source>
        <dbReference type="Proteomes" id="UP000287651"/>
    </source>
</evidence>
<feature type="compositionally biased region" description="Acidic residues" evidence="1">
    <location>
        <begin position="133"/>
        <end position="154"/>
    </location>
</feature>
<organism evidence="2 3">
    <name type="scientific">Ensete ventricosum</name>
    <name type="common">Abyssinian banana</name>
    <name type="synonym">Musa ensete</name>
    <dbReference type="NCBI Taxonomy" id="4639"/>
    <lineage>
        <taxon>Eukaryota</taxon>
        <taxon>Viridiplantae</taxon>
        <taxon>Streptophyta</taxon>
        <taxon>Embryophyta</taxon>
        <taxon>Tracheophyta</taxon>
        <taxon>Spermatophyta</taxon>
        <taxon>Magnoliopsida</taxon>
        <taxon>Liliopsida</taxon>
        <taxon>Zingiberales</taxon>
        <taxon>Musaceae</taxon>
        <taxon>Ensete</taxon>
    </lineage>
</organism>
<feature type="region of interest" description="Disordered" evidence="1">
    <location>
        <begin position="120"/>
        <end position="158"/>
    </location>
</feature>
<evidence type="ECO:0000256" key="1">
    <source>
        <dbReference type="SAM" id="MobiDB-lite"/>
    </source>
</evidence>
<dbReference type="Proteomes" id="UP000287651">
    <property type="component" value="Unassembled WGS sequence"/>
</dbReference>
<dbReference type="AlphaFoldDB" id="A0A426ZTK9"/>
<feature type="region of interest" description="Disordered" evidence="1">
    <location>
        <begin position="18"/>
        <end position="37"/>
    </location>
</feature>
<comment type="caution">
    <text evidence="2">The sequence shown here is derived from an EMBL/GenBank/DDBJ whole genome shotgun (WGS) entry which is preliminary data.</text>
</comment>
<evidence type="ECO:0000313" key="2">
    <source>
        <dbReference type="EMBL" id="RRT67261.1"/>
    </source>
</evidence>
<reference evidence="2 3" key="1">
    <citation type="journal article" date="2014" name="Agronomy (Basel)">
        <title>A Draft Genome Sequence for Ensete ventricosum, the Drought-Tolerant Tree Against Hunger.</title>
        <authorList>
            <person name="Harrison J."/>
            <person name="Moore K.A."/>
            <person name="Paszkiewicz K."/>
            <person name="Jones T."/>
            <person name="Grant M."/>
            <person name="Ambacheew D."/>
            <person name="Muzemil S."/>
            <person name="Studholme D.J."/>
        </authorList>
    </citation>
    <scope>NUCLEOTIDE SEQUENCE [LARGE SCALE GENOMIC DNA]</scope>
</reference>
<accession>A0A426ZTK9</accession>